<name>A0A6G4TUP5_9ACTN</name>
<evidence type="ECO:0000313" key="7">
    <source>
        <dbReference type="Proteomes" id="UP000481583"/>
    </source>
</evidence>
<dbReference type="Gene3D" id="1.10.10.10">
    <property type="entry name" value="Winged helix-like DNA-binding domain superfamily/Winged helix DNA-binding domain"/>
    <property type="match status" value="1"/>
</dbReference>
<dbReference type="AlphaFoldDB" id="A0A6G4TUP5"/>
<keyword evidence="4" id="KW-0804">Transcription</keyword>
<dbReference type="Pfam" id="PF00126">
    <property type="entry name" value="HTH_1"/>
    <property type="match status" value="1"/>
</dbReference>
<keyword evidence="2" id="KW-0805">Transcription regulation</keyword>
<dbReference type="InterPro" id="IPR005119">
    <property type="entry name" value="LysR_subst-bd"/>
</dbReference>
<dbReference type="InterPro" id="IPR036388">
    <property type="entry name" value="WH-like_DNA-bd_sf"/>
</dbReference>
<dbReference type="Pfam" id="PF03466">
    <property type="entry name" value="LysR_substrate"/>
    <property type="match status" value="1"/>
</dbReference>
<organism evidence="6 7">
    <name type="scientific">Streptomyces coryli</name>
    <dbReference type="NCBI Taxonomy" id="1128680"/>
    <lineage>
        <taxon>Bacteria</taxon>
        <taxon>Bacillati</taxon>
        <taxon>Actinomycetota</taxon>
        <taxon>Actinomycetes</taxon>
        <taxon>Kitasatosporales</taxon>
        <taxon>Streptomycetaceae</taxon>
        <taxon>Streptomyces</taxon>
    </lineage>
</organism>
<dbReference type="InterPro" id="IPR050950">
    <property type="entry name" value="HTH-type_LysR_regulators"/>
</dbReference>
<gene>
    <name evidence="6" type="ORF">G5C51_06185</name>
</gene>
<proteinExistence type="inferred from homology"/>
<protein>
    <submittedName>
        <fullName evidence="6">LysR family transcriptional regulator</fullName>
    </submittedName>
</protein>
<dbReference type="GO" id="GO:0003677">
    <property type="term" value="F:DNA binding"/>
    <property type="evidence" value="ECO:0007669"/>
    <property type="project" value="UniProtKB-KW"/>
</dbReference>
<evidence type="ECO:0000256" key="4">
    <source>
        <dbReference type="ARBA" id="ARBA00023163"/>
    </source>
</evidence>
<dbReference type="FunFam" id="1.10.10.10:FF:000001">
    <property type="entry name" value="LysR family transcriptional regulator"/>
    <property type="match status" value="1"/>
</dbReference>
<evidence type="ECO:0000313" key="6">
    <source>
        <dbReference type="EMBL" id="NGN63492.1"/>
    </source>
</evidence>
<dbReference type="InterPro" id="IPR000847">
    <property type="entry name" value="LysR_HTH_N"/>
</dbReference>
<accession>A0A6G4TUP5</accession>
<feature type="domain" description="HTH lysR-type" evidence="5">
    <location>
        <begin position="1"/>
        <end position="58"/>
    </location>
</feature>
<keyword evidence="3" id="KW-0238">DNA-binding</keyword>
<dbReference type="Proteomes" id="UP000481583">
    <property type="component" value="Unassembled WGS sequence"/>
</dbReference>
<dbReference type="CDD" id="cd05466">
    <property type="entry name" value="PBP2_LTTR_substrate"/>
    <property type="match status" value="1"/>
</dbReference>
<evidence type="ECO:0000256" key="2">
    <source>
        <dbReference type="ARBA" id="ARBA00023015"/>
    </source>
</evidence>
<dbReference type="GO" id="GO:0005829">
    <property type="term" value="C:cytosol"/>
    <property type="evidence" value="ECO:0007669"/>
    <property type="project" value="TreeGrafter"/>
</dbReference>
<evidence type="ECO:0000256" key="1">
    <source>
        <dbReference type="ARBA" id="ARBA00009437"/>
    </source>
</evidence>
<reference evidence="6 7" key="1">
    <citation type="submission" date="2020-02" db="EMBL/GenBank/DDBJ databases">
        <title>Whole-genome analyses of novel actinobacteria.</title>
        <authorList>
            <person name="Sahin N."/>
        </authorList>
    </citation>
    <scope>NUCLEOTIDE SEQUENCE [LARGE SCALE GENOMIC DNA]</scope>
    <source>
        <strain evidence="6 7">A7024</strain>
    </source>
</reference>
<dbReference type="SUPFAM" id="SSF53850">
    <property type="entry name" value="Periplasmic binding protein-like II"/>
    <property type="match status" value="1"/>
</dbReference>
<dbReference type="SUPFAM" id="SSF46785">
    <property type="entry name" value="Winged helix' DNA-binding domain"/>
    <property type="match status" value="1"/>
</dbReference>
<dbReference type="PANTHER" id="PTHR30419">
    <property type="entry name" value="HTH-TYPE TRANSCRIPTIONAL REGULATOR YBHD"/>
    <property type="match status" value="1"/>
</dbReference>
<sequence>MTLDDLRVFIAVCRGGSLSAVARELSCTQSAVSQHIKRLERETGTALLERHPRGVVPTGAGQLLHAAAAGGLGDIDQALRRLKELADGEGGSVRVTTGATTVRHFMSDAVVAFRERHPKVSLEFRTAYSSRSCFEALLAGGLDLAWITLGEPVRGIEQRPVVELPWVLAVAADDPLAGKARIDIADLADIRLVGLPENATSRSRLHSYLATAGIEPTSDTSVADWDTAILLAELGLGHAIVPDLPGWHGPAHPRLRLIPVPELPALWTGWAVRSWDALSPPARAFAGTVEESCGRVFPAPPSVT</sequence>
<evidence type="ECO:0000259" key="5">
    <source>
        <dbReference type="PROSITE" id="PS50931"/>
    </source>
</evidence>
<dbReference type="RefSeq" id="WP_165232976.1">
    <property type="nucleotide sequence ID" value="NZ_JAAKZV010000015.1"/>
</dbReference>
<keyword evidence="7" id="KW-1185">Reference proteome</keyword>
<dbReference type="InterPro" id="IPR036390">
    <property type="entry name" value="WH_DNA-bd_sf"/>
</dbReference>
<comment type="caution">
    <text evidence="6">The sequence shown here is derived from an EMBL/GenBank/DDBJ whole genome shotgun (WGS) entry which is preliminary data.</text>
</comment>
<dbReference type="PRINTS" id="PR00039">
    <property type="entry name" value="HTHLYSR"/>
</dbReference>
<dbReference type="EMBL" id="JAAKZV010000015">
    <property type="protein sequence ID" value="NGN63492.1"/>
    <property type="molecule type" value="Genomic_DNA"/>
</dbReference>
<evidence type="ECO:0000256" key="3">
    <source>
        <dbReference type="ARBA" id="ARBA00023125"/>
    </source>
</evidence>
<comment type="similarity">
    <text evidence="1">Belongs to the LysR transcriptional regulatory family.</text>
</comment>
<dbReference type="GO" id="GO:0003700">
    <property type="term" value="F:DNA-binding transcription factor activity"/>
    <property type="evidence" value="ECO:0007669"/>
    <property type="project" value="InterPro"/>
</dbReference>
<dbReference type="Gene3D" id="3.40.190.290">
    <property type="match status" value="1"/>
</dbReference>
<dbReference type="PROSITE" id="PS50931">
    <property type="entry name" value="HTH_LYSR"/>
    <property type="match status" value="1"/>
</dbReference>